<dbReference type="Pfam" id="PF00106">
    <property type="entry name" value="adh_short"/>
    <property type="match status" value="1"/>
</dbReference>
<dbReference type="Proteomes" id="UP001381693">
    <property type="component" value="Unassembled WGS sequence"/>
</dbReference>
<comment type="caution">
    <text evidence="3">The sequence shown here is derived from an EMBL/GenBank/DDBJ whole genome shotgun (WGS) entry which is preliminary data.</text>
</comment>
<reference evidence="3 4" key="1">
    <citation type="submission" date="2023-11" db="EMBL/GenBank/DDBJ databases">
        <title>Halocaridina rubra genome assembly.</title>
        <authorList>
            <person name="Smith C."/>
        </authorList>
    </citation>
    <scope>NUCLEOTIDE SEQUENCE [LARGE SCALE GENOMIC DNA]</scope>
    <source>
        <strain evidence="3">EP-1</strain>
        <tissue evidence="3">Whole</tissue>
    </source>
</reference>
<accession>A0AAN9ACC8</accession>
<dbReference type="InterPro" id="IPR036291">
    <property type="entry name" value="NAD(P)-bd_dom_sf"/>
</dbReference>
<dbReference type="EMBL" id="JAXCGZ010003972">
    <property type="protein sequence ID" value="KAK7082554.1"/>
    <property type="molecule type" value="Genomic_DNA"/>
</dbReference>
<evidence type="ECO:0000313" key="4">
    <source>
        <dbReference type="Proteomes" id="UP001381693"/>
    </source>
</evidence>
<gene>
    <name evidence="3" type="ORF">SK128_020989</name>
</gene>
<organism evidence="3 4">
    <name type="scientific">Halocaridina rubra</name>
    <name type="common">Hawaiian red shrimp</name>
    <dbReference type="NCBI Taxonomy" id="373956"/>
    <lineage>
        <taxon>Eukaryota</taxon>
        <taxon>Metazoa</taxon>
        <taxon>Ecdysozoa</taxon>
        <taxon>Arthropoda</taxon>
        <taxon>Crustacea</taxon>
        <taxon>Multicrustacea</taxon>
        <taxon>Malacostraca</taxon>
        <taxon>Eumalacostraca</taxon>
        <taxon>Eucarida</taxon>
        <taxon>Decapoda</taxon>
        <taxon>Pleocyemata</taxon>
        <taxon>Caridea</taxon>
        <taxon>Atyoidea</taxon>
        <taxon>Atyidae</taxon>
        <taxon>Halocaridina</taxon>
    </lineage>
</organism>
<name>A0AAN9ACC8_HALRR</name>
<keyword evidence="1" id="KW-0560">Oxidoreductase</keyword>
<dbReference type="SUPFAM" id="SSF51735">
    <property type="entry name" value="NAD(P)-binding Rossmann-fold domains"/>
    <property type="match status" value="1"/>
</dbReference>
<evidence type="ECO:0000313" key="3">
    <source>
        <dbReference type="EMBL" id="KAK7082554.1"/>
    </source>
</evidence>
<keyword evidence="4" id="KW-1185">Reference proteome</keyword>
<proteinExistence type="predicted"/>
<evidence type="ECO:0000256" key="1">
    <source>
        <dbReference type="ARBA" id="ARBA00023002"/>
    </source>
</evidence>
<dbReference type="InterPro" id="IPR002347">
    <property type="entry name" value="SDR_fam"/>
</dbReference>
<dbReference type="PRINTS" id="PR00081">
    <property type="entry name" value="GDHRDH"/>
</dbReference>
<feature type="chain" id="PRO_5042965649" evidence="2">
    <location>
        <begin position="18"/>
        <end position="324"/>
    </location>
</feature>
<dbReference type="PANTHER" id="PTHR43157">
    <property type="entry name" value="PHOSPHATIDYLINOSITOL-GLYCAN BIOSYNTHESIS CLASS F PROTEIN-RELATED"/>
    <property type="match status" value="1"/>
</dbReference>
<keyword evidence="2" id="KW-0732">Signal</keyword>
<dbReference type="PANTHER" id="PTHR43157:SF31">
    <property type="entry name" value="PHOSPHATIDYLINOSITOL-GLYCAN BIOSYNTHESIS CLASS F PROTEIN"/>
    <property type="match status" value="1"/>
</dbReference>
<sequence length="324" mass="35790">MLELLVIVSLIIGAIIAIRDHYINQPVRCPSRVLLKGKTAIVTGASSGVGLETARALAERGARVIMGAEDVKRATKECVHIINSTSNKDVFVRELNTGLMSSVRDFTSEILKTESALHILVNASSVSAPRVKRLTPECFEYTMATNHLGPFLLTNKLLGLLKSSTPSRVVVLTSEGHRFCRDIEPEALNNKLRTYMGSFEVYGQSKLCNNLFTLELAKRLQGTGVTANCIHPKTAGDEIFSKSLKNNLHSFTTNLMDLIQKVEKLDARSLDYLCVSDEIADLSGKYFVNSEVCQGSRLSRDKNLARKIWEASENLVGLLPDERH</sequence>
<dbReference type="GO" id="GO:0016491">
    <property type="term" value="F:oxidoreductase activity"/>
    <property type="evidence" value="ECO:0007669"/>
    <property type="project" value="UniProtKB-KW"/>
</dbReference>
<feature type="signal peptide" evidence="2">
    <location>
        <begin position="1"/>
        <end position="17"/>
    </location>
</feature>
<dbReference type="Gene3D" id="3.40.50.720">
    <property type="entry name" value="NAD(P)-binding Rossmann-like Domain"/>
    <property type="match status" value="1"/>
</dbReference>
<evidence type="ECO:0000256" key="2">
    <source>
        <dbReference type="SAM" id="SignalP"/>
    </source>
</evidence>
<protein>
    <submittedName>
        <fullName evidence="3">Uncharacterized protein</fullName>
    </submittedName>
</protein>
<dbReference type="AlphaFoldDB" id="A0AAN9ACC8"/>